<dbReference type="PANTHER" id="PTHR21013">
    <property type="entry name" value="ATP SYNTHASE MITOCHONDRIAL F1 COMPLEX ASSEMBLY FACTOR 2/ATP12 PROTEIN, MITOCHONDRIAL PRECURSOR"/>
    <property type="match status" value="1"/>
</dbReference>
<dbReference type="InterPro" id="IPR023335">
    <property type="entry name" value="ATP12_ortho_dom_sf"/>
</dbReference>
<reference evidence="4 5" key="1">
    <citation type="submission" date="2022-10" db="EMBL/GenBank/DDBJ databases">
        <title>Pararhodobacter sp. nov., isolated from marine algae.</title>
        <authorList>
            <person name="Choi B.J."/>
            <person name="Kim J.M."/>
            <person name="Lee J.K."/>
            <person name="Choi D.G."/>
            <person name="Jeon C.O."/>
        </authorList>
    </citation>
    <scope>NUCLEOTIDE SEQUENCE [LARGE SCALE GENOMIC DNA]</scope>
    <source>
        <strain evidence="4 5">ZQ420</strain>
    </source>
</reference>
<dbReference type="InterPro" id="IPR011419">
    <property type="entry name" value="ATP12_ATP_synth-F1-assembly"/>
</dbReference>
<comment type="similarity">
    <text evidence="1">Belongs to the ATP12 family.</text>
</comment>
<comment type="caution">
    <text evidence="4">The sequence shown here is derived from an EMBL/GenBank/DDBJ whole genome shotgun (WGS) entry which is preliminary data.</text>
</comment>
<evidence type="ECO:0000313" key="4">
    <source>
        <dbReference type="EMBL" id="MCW1934764.1"/>
    </source>
</evidence>
<keyword evidence="5" id="KW-1185">Reference proteome</keyword>
<name>A0ABT3H4R9_9RHOB</name>
<evidence type="ECO:0000256" key="3">
    <source>
        <dbReference type="ARBA" id="ARBA00023186"/>
    </source>
</evidence>
<dbReference type="RefSeq" id="WP_264507535.1">
    <property type="nucleotide sequence ID" value="NZ_JAPDFL010000001.1"/>
</dbReference>
<keyword evidence="2" id="KW-0809">Transit peptide</keyword>
<dbReference type="Gene3D" id="3.30.2180.10">
    <property type="entry name" value="ATP12-like"/>
    <property type="match status" value="1"/>
</dbReference>
<accession>A0ABT3H4R9</accession>
<organism evidence="4 5">
    <name type="scientific">Pararhodobacter zhoushanensis</name>
    <dbReference type="NCBI Taxonomy" id="2479545"/>
    <lineage>
        <taxon>Bacteria</taxon>
        <taxon>Pseudomonadati</taxon>
        <taxon>Pseudomonadota</taxon>
        <taxon>Alphaproteobacteria</taxon>
        <taxon>Rhodobacterales</taxon>
        <taxon>Paracoccaceae</taxon>
        <taxon>Pararhodobacter</taxon>
    </lineage>
</organism>
<evidence type="ECO:0000256" key="2">
    <source>
        <dbReference type="ARBA" id="ARBA00022946"/>
    </source>
</evidence>
<dbReference type="EMBL" id="JAPDFL010000001">
    <property type="protein sequence ID" value="MCW1934764.1"/>
    <property type="molecule type" value="Genomic_DNA"/>
</dbReference>
<dbReference type="Gene3D" id="1.10.3580.10">
    <property type="entry name" value="ATP12 ATPase"/>
    <property type="match status" value="1"/>
</dbReference>
<evidence type="ECO:0000256" key="1">
    <source>
        <dbReference type="ARBA" id="ARBA00008231"/>
    </source>
</evidence>
<sequence>MSDWAPKRFWKDATVVEAPGGFTVLLDGRGVKTPGKAPLVVPTRGFAEEVAAEWAAQGDKIDPDTMPATRAANAAIDKVTRQFDEVAELLTAYGETDLLCYRATDPAALIERQAAAWDPLLGWSSDRFGVQWRVTSGVMPTEQPAETLAELTAHVATLTPFQLTAFHDLVAMSGSLVIALAVTEQVAPVEDLWRASRIDEDWQIEQWGEDEEAQALAARRQDSFLAAARFFALCAC</sequence>
<gene>
    <name evidence="4" type="ORF">OKW52_21565</name>
</gene>
<evidence type="ECO:0000313" key="5">
    <source>
        <dbReference type="Proteomes" id="UP001208938"/>
    </source>
</evidence>
<dbReference type="Pfam" id="PF07542">
    <property type="entry name" value="ATP12"/>
    <property type="match status" value="1"/>
</dbReference>
<dbReference type="InterPro" id="IPR042272">
    <property type="entry name" value="ATP12_ATP_synth-F1-assembly_N"/>
</dbReference>
<dbReference type="PANTHER" id="PTHR21013:SF10">
    <property type="entry name" value="ATP SYNTHASE MITOCHONDRIAL F1 COMPLEX ASSEMBLY FACTOR 2"/>
    <property type="match status" value="1"/>
</dbReference>
<protein>
    <submittedName>
        <fullName evidence="4">ATPase</fullName>
    </submittedName>
</protein>
<keyword evidence="3" id="KW-0143">Chaperone</keyword>
<proteinExistence type="inferred from homology"/>
<dbReference type="Proteomes" id="UP001208938">
    <property type="component" value="Unassembled WGS sequence"/>
</dbReference>
<dbReference type="SUPFAM" id="SSF160909">
    <property type="entry name" value="ATP12-like"/>
    <property type="match status" value="1"/>
</dbReference>